<dbReference type="AlphaFoldDB" id="A0AB39SQK9"/>
<protein>
    <submittedName>
        <fullName evidence="2">AAA family ATPase</fullName>
    </submittedName>
</protein>
<feature type="region of interest" description="Disordered" evidence="1">
    <location>
        <begin position="188"/>
        <end position="312"/>
    </location>
</feature>
<accession>A0AB39SQK9</accession>
<dbReference type="Pfam" id="PF13604">
    <property type="entry name" value="AAA_30"/>
    <property type="match status" value="1"/>
</dbReference>
<organism evidence="2">
    <name type="scientific">Streptomyces sp. R44</name>
    <dbReference type="NCBI Taxonomy" id="3238633"/>
    <lineage>
        <taxon>Bacteria</taxon>
        <taxon>Bacillati</taxon>
        <taxon>Actinomycetota</taxon>
        <taxon>Actinomycetes</taxon>
        <taxon>Kitasatosporales</taxon>
        <taxon>Streptomycetaceae</taxon>
        <taxon>Streptomyces</taxon>
    </lineage>
</organism>
<feature type="compositionally biased region" description="Low complexity" evidence="1">
    <location>
        <begin position="293"/>
        <end position="312"/>
    </location>
</feature>
<gene>
    <name evidence="2" type="ORF">AB5J54_02480</name>
</gene>
<feature type="compositionally biased region" description="Basic residues" evidence="1">
    <location>
        <begin position="205"/>
        <end position="221"/>
    </location>
</feature>
<dbReference type="InterPro" id="IPR027417">
    <property type="entry name" value="P-loop_NTPase"/>
</dbReference>
<reference evidence="2" key="1">
    <citation type="submission" date="2024-07" db="EMBL/GenBank/DDBJ databases">
        <authorList>
            <person name="Yu S.T."/>
        </authorList>
    </citation>
    <scope>NUCLEOTIDE SEQUENCE</scope>
    <source>
        <strain evidence="2">R44</strain>
    </source>
</reference>
<sequence>MDSPPGAGKSTLVKRATGRLTGAGHQVVIVAQTDEQVDDLVDNIAREYPDLPVGRLHKKDFVLPERVCRHANVRGSNEAPALRDLPVVVFTAKKWSHVPREKCAPWRWAIVDTAYQMRSDALPATAPLFSEDDSQVLIVGDAGQLDPFATVETDRWSGLTWDPLRNAVDVTLAHNPTLLRRGLPVSWRLPETAAPPGTDGLLPLRLRHHGSRPRPRLRHRAPPSDRDRDRRRPGPRRRDRLGPAGTPRTAHPRRRPRGGRGPRRDHRPAPRTRSTRERRTTAGVPHRRGCFTSGPPSRSASSWRSMSSAAGWAGRRCSGASWTWC</sequence>
<dbReference type="Gene3D" id="3.40.50.300">
    <property type="entry name" value="P-loop containing nucleotide triphosphate hydrolases"/>
    <property type="match status" value="1"/>
</dbReference>
<dbReference type="RefSeq" id="WP_369142190.1">
    <property type="nucleotide sequence ID" value="NZ_CP163444.1"/>
</dbReference>
<dbReference type="EMBL" id="CP163444">
    <property type="protein sequence ID" value="XDQ69449.1"/>
    <property type="molecule type" value="Genomic_DNA"/>
</dbReference>
<name>A0AB39SQK9_9ACTN</name>
<proteinExistence type="predicted"/>
<dbReference type="SUPFAM" id="SSF52540">
    <property type="entry name" value="P-loop containing nucleoside triphosphate hydrolases"/>
    <property type="match status" value="1"/>
</dbReference>
<evidence type="ECO:0000256" key="1">
    <source>
        <dbReference type="SAM" id="MobiDB-lite"/>
    </source>
</evidence>
<feature type="compositionally biased region" description="Basic residues" evidence="1">
    <location>
        <begin position="250"/>
        <end position="270"/>
    </location>
</feature>
<feature type="compositionally biased region" description="Basic and acidic residues" evidence="1">
    <location>
        <begin position="222"/>
        <end position="232"/>
    </location>
</feature>
<evidence type="ECO:0000313" key="2">
    <source>
        <dbReference type="EMBL" id="XDQ69449.1"/>
    </source>
</evidence>